<protein>
    <submittedName>
        <fullName evidence="2">Putative secreted protein</fullName>
    </submittedName>
</protein>
<proteinExistence type="predicted"/>
<evidence type="ECO:0000256" key="1">
    <source>
        <dbReference type="SAM" id="SignalP"/>
    </source>
</evidence>
<reference evidence="2" key="1">
    <citation type="submission" date="2019-12" db="EMBL/GenBank/DDBJ databases">
        <title>An insight into the sialome of adult female Ixodes ricinus ticks feeding for 6 days.</title>
        <authorList>
            <person name="Perner J."/>
            <person name="Ribeiro J.M.C."/>
        </authorList>
    </citation>
    <scope>NUCLEOTIDE SEQUENCE</scope>
    <source>
        <strain evidence="2">Semi-engorged</strain>
        <tissue evidence="2">Salivary glands</tissue>
    </source>
</reference>
<accession>A0A6B0UA92</accession>
<feature type="signal peptide" evidence="1">
    <location>
        <begin position="1"/>
        <end position="19"/>
    </location>
</feature>
<dbReference type="EMBL" id="GIFC01003954">
    <property type="protein sequence ID" value="MXU86037.1"/>
    <property type="molecule type" value="Transcribed_RNA"/>
</dbReference>
<sequence>MQLHLIEFFHIFFFLIVETAIPFLQRPPVERCATTDFSQRFSWHWLRKHSDLGRCYIGTVNTFFFRAAILQRLDCLEDENKKKKKKKDG</sequence>
<keyword evidence="1" id="KW-0732">Signal</keyword>
<name>A0A6B0UA92_IXORI</name>
<feature type="chain" id="PRO_5025430361" evidence="1">
    <location>
        <begin position="20"/>
        <end position="89"/>
    </location>
</feature>
<evidence type="ECO:0000313" key="2">
    <source>
        <dbReference type="EMBL" id="MXU86037.1"/>
    </source>
</evidence>
<organism evidence="2">
    <name type="scientific">Ixodes ricinus</name>
    <name type="common">Common tick</name>
    <name type="synonym">Acarus ricinus</name>
    <dbReference type="NCBI Taxonomy" id="34613"/>
    <lineage>
        <taxon>Eukaryota</taxon>
        <taxon>Metazoa</taxon>
        <taxon>Ecdysozoa</taxon>
        <taxon>Arthropoda</taxon>
        <taxon>Chelicerata</taxon>
        <taxon>Arachnida</taxon>
        <taxon>Acari</taxon>
        <taxon>Parasitiformes</taxon>
        <taxon>Ixodida</taxon>
        <taxon>Ixodoidea</taxon>
        <taxon>Ixodidae</taxon>
        <taxon>Ixodinae</taxon>
        <taxon>Ixodes</taxon>
    </lineage>
</organism>
<dbReference type="AlphaFoldDB" id="A0A6B0UA92"/>